<dbReference type="CDD" id="cd18186">
    <property type="entry name" value="BTB_POZ_ZBTB_KLHL-like"/>
    <property type="match status" value="1"/>
</dbReference>
<dbReference type="Proteomes" id="UP000034164">
    <property type="component" value="Unassembled WGS sequence"/>
</dbReference>
<dbReference type="PANTHER" id="PTHR47843:SF5">
    <property type="entry name" value="BTB_POZ DOMAIN PROTEIN"/>
    <property type="match status" value="1"/>
</dbReference>
<evidence type="ECO:0000313" key="3">
    <source>
        <dbReference type="EMBL" id="KKZ65684.1"/>
    </source>
</evidence>
<dbReference type="EMBL" id="LCZI01000602">
    <property type="protein sequence ID" value="KKZ65684.1"/>
    <property type="molecule type" value="Genomic_DNA"/>
</dbReference>
<organism evidence="3 4">
    <name type="scientific">[Emmonsia] crescens</name>
    <dbReference type="NCBI Taxonomy" id="73230"/>
    <lineage>
        <taxon>Eukaryota</taxon>
        <taxon>Fungi</taxon>
        <taxon>Dikarya</taxon>
        <taxon>Ascomycota</taxon>
        <taxon>Pezizomycotina</taxon>
        <taxon>Eurotiomycetes</taxon>
        <taxon>Eurotiomycetidae</taxon>
        <taxon>Onygenales</taxon>
        <taxon>Ajellomycetaceae</taxon>
        <taxon>Emergomyces</taxon>
    </lineage>
</organism>
<dbReference type="Pfam" id="PF00651">
    <property type="entry name" value="BTB"/>
    <property type="match status" value="1"/>
</dbReference>
<proteinExistence type="predicted"/>
<sequence length="310" mass="34798">MSATSDTCEPPYAHLLSQKYSDMTISCGANQYHVHRVVVCNQSPFFAAALDKQFKEATSAEVVLEEDDPELVRLMVAHFYGVKDPDEINVLWTERSDAGNNATPTTEEEESSTGKEKEPAAPTTTEESYQALLNARLYAMGDKYGIEGLKTHSKTEFDTWATNVDVVEYIDEFPPIIDEVFKSTPSNDRGLRDIAVPLIADNAQAALKNQELCDMLLQLPELQMEILRLVVESKANLTKRLTATTRAGKKEGLEFKKYVEGVDRSMTEVEMSLMELGKKTAVLSREARKGSKRVSNNWWSTLDRHFMSMP</sequence>
<dbReference type="OrthoDB" id="4186383at2759"/>
<dbReference type="AlphaFoldDB" id="A0A0G2J4A2"/>
<protein>
    <recommendedName>
        <fullName evidence="2">BTB domain-containing protein</fullName>
    </recommendedName>
</protein>
<feature type="region of interest" description="Disordered" evidence="1">
    <location>
        <begin position="94"/>
        <end position="126"/>
    </location>
</feature>
<evidence type="ECO:0000256" key="1">
    <source>
        <dbReference type="SAM" id="MobiDB-lite"/>
    </source>
</evidence>
<dbReference type="PROSITE" id="PS50097">
    <property type="entry name" value="BTB"/>
    <property type="match status" value="1"/>
</dbReference>
<dbReference type="PANTHER" id="PTHR47843">
    <property type="entry name" value="BTB DOMAIN-CONTAINING PROTEIN-RELATED"/>
    <property type="match status" value="1"/>
</dbReference>
<dbReference type="InterPro" id="IPR011333">
    <property type="entry name" value="SKP1/BTB/POZ_sf"/>
</dbReference>
<feature type="domain" description="BTB" evidence="2">
    <location>
        <begin position="21"/>
        <end position="80"/>
    </location>
</feature>
<evidence type="ECO:0000259" key="2">
    <source>
        <dbReference type="PROSITE" id="PS50097"/>
    </source>
</evidence>
<dbReference type="InterPro" id="IPR000210">
    <property type="entry name" value="BTB/POZ_dom"/>
</dbReference>
<gene>
    <name evidence="3" type="ORF">EMCG_01246</name>
</gene>
<dbReference type="Gene3D" id="3.30.710.10">
    <property type="entry name" value="Potassium Channel Kv1.1, Chain A"/>
    <property type="match status" value="1"/>
</dbReference>
<reference evidence="4" key="1">
    <citation type="journal article" date="2015" name="PLoS Genet.">
        <title>The dynamic genome and transcriptome of the human fungal pathogen Blastomyces and close relative Emmonsia.</title>
        <authorList>
            <person name="Munoz J.F."/>
            <person name="Gauthier G.M."/>
            <person name="Desjardins C.A."/>
            <person name="Gallo J.E."/>
            <person name="Holder J."/>
            <person name="Sullivan T.D."/>
            <person name="Marty A.J."/>
            <person name="Carmen J.C."/>
            <person name="Chen Z."/>
            <person name="Ding L."/>
            <person name="Gujja S."/>
            <person name="Magrini V."/>
            <person name="Misas E."/>
            <person name="Mitreva M."/>
            <person name="Priest M."/>
            <person name="Saif S."/>
            <person name="Whiston E.A."/>
            <person name="Young S."/>
            <person name="Zeng Q."/>
            <person name="Goldman W.E."/>
            <person name="Mardis E.R."/>
            <person name="Taylor J.W."/>
            <person name="McEwen J.G."/>
            <person name="Clay O.K."/>
            <person name="Klein B.S."/>
            <person name="Cuomo C.A."/>
        </authorList>
    </citation>
    <scope>NUCLEOTIDE SEQUENCE [LARGE SCALE GENOMIC DNA]</scope>
    <source>
        <strain evidence="4">UAMH 3008</strain>
    </source>
</reference>
<name>A0A0G2J4A2_9EURO</name>
<dbReference type="SUPFAM" id="SSF54695">
    <property type="entry name" value="POZ domain"/>
    <property type="match status" value="1"/>
</dbReference>
<evidence type="ECO:0000313" key="4">
    <source>
        <dbReference type="Proteomes" id="UP000034164"/>
    </source>
</evidence>
<accession>A0A0G2J4A2</accession>
<comment type="caution">
    <text evidence="3">The sequence shown here is derived from an EMBL/GenBank/DDBJ whole genome shotgun (WGS) entry which is preliminary data.</text>
</comment>
<dbReference type="VEuPathDB" id="FungiDB:EMCG_01246"/>